<dbReference type="Proteomes" id="UP000790709">
    <property type="component" value="Unassembled WGS sequence"/>
</dbReference>
<evidence type="ECO:0000313" key="1">
    <source>
        <dbReference type="EMBL" id="KAH7923119.1"/>
    </source>
</evidence>
<keyword evidence="2" id="KW-1185">Reference proteome</keyword>
<accession>A0ACB8BCX7</accession>
<comment type="caution">
    <text evidence="1">The sequence shown here is derived from an EMBL/GenBank/DDBJ whole genome shotgun (WGS) entry which is preliminary data.</text>
</comment>
<organism evidence="1 2">
    <name type="scientific">Leucogyrophana mollusca</name>
    <dbReference type="NCBI Taxonomy" id="85980"/>
    <lineage>
        <taxon>Eukaryota</taxon>
        <taxon>Fungi</taxon>
        <taxon>Dikarya</taxon>
        <taxon>Basidiomycota</taxon>
        <taxon>Agaricomycotina</taxon>
        <taxon>Agaricomycetes</taxon>
        <taxon>Agaricomycetidae</taxon>
        <taxon>Boletales</taxon>
        <taxon>Boletales incertae sedis</taxon>
        <taxon>Leucogyrophana</taxon>
    </lineage>
</organism>
<reference evidence="1" key="1">
    <citation type="journal article" date="2021" name="New Phytol.">
        <title>Evolutionary innovations through gain and loss of genes in the ectomycorrhizal Boletales.</title>
        <authorList>
            <person name="Wu G."/>
            <person name="Miyauchi S."/>
            <person name="Morin E."/>
            <person name="Kuo A."/>
            <person name="Drula E."/>
            <person name="Varga T."/>
            <person name="Kohler A."/>
            <person name="Feng B."/>
            <person name="Cao Y."/>
            <person name="Lipzen A."/>
            <person name="Daum C."/>
            <person name="Hundley H."/>
            <person name="Pangilinan J."/>
            <person name="Johnson J."/>
            <person name="Barry K."/>
            <person name="LaButti K."/>
            <person name="Ng V."/>
            <person name="Ahrendt S."/>
            <person name="Min B."/>
            <person name="Choi I.G."/>
            <person name="Park H."/>
            <person name="Plett J.M."/>
            <person name="Magnuson J."/>
            <person name="Spatafora J.W."/>
            <person name="Nagy L.G."/>
            <person name="Henrissat B."/>
            <person name="Grigoriev I.V."/>
            <person name="Yang Z.L."/>
            <person name="Xu J."/>
            <person name="Martin F.M."/>
        </authorList>
    </citation>
    <scope>NUCLEOTIDE SEQUENCE</scope>
    <source>
        <strain evidence="1">KUC20120723A-06</strain>
    </source>
</reference>
<protein>
    <submittedName>
        <fullName evidence="1">Uncharacterized protein</fullName>
    </submittedName>
</protein>
<evidence type="ECO:0000313" key="2">
    <source>
        <dbReference type="Proteomes" id="UP000790709"/>
    </source>
</evidence>
<dbReference type="EMBL" id="MU266462">
    <property type="protein sequence ID" value="KAH7923119.1"/>
    <property type="molecule type" value="Genomic_DNA"/>
</dbReference>
<name>A0ACB8BCX7_9AGAM</name>
<gene>
    <name evidence="1" type="ORF">BV22DRAFT_607050</name>
</gene>
<sequence length="115" mass="12331">MSTKQHTYAARSSPDPALKDRVRTLASVFGRVWFQFDVSGTCKGKSGVGKGEQGPGGDCGGAGCRCRARDKGTFTFGMPSPPSLERFELMQACREMISANEEASFSVPSMLMAAR</sequence>
<proteinExistence type="predicted"/>